<feature type="chain" id="PRO_5043537451" description="Secreted protein" evidence="1">
    <location>
        <begin position="24"/>
        <end position="128"/>
    </location>
</feature>
<protein>
    <recommendedName>
        <fullName evidence="3">Secreted protein</fullName>
    </recommendedName>
</protein>
<gene>
    <name evidence="2" type="ORF">V5E97_19710</name>
</gene>
<dbReference type="AlphaFoldDB" id="A0AAU7CTB2"/>
<reference evidence="2" key="1">
    <citation type="submission" date="2024-05" db="EMBL/GenBank/DDBJ databases">
        <title>Planctomycetes of the genus Singulisphaera possess chitinolytic capabilities.</title>
        <authorList>
            <person name="Ivanova A."/>
        </authorList>
    </citation>
    <scope>NUCLEOTIDE SEQUENCE</scope>
    <source>
        <strain evidence="2">Ch08T</strain>
    </source>
</reference>
<proteinExistence type="predicted"/>
<dbReference type="RefSeq" id="WP_406701016.1">
    <property type="nucleotide sequence ID" value="NZ_CP155447.1"/>
</dbReference>
<sequence length="128" mass="12924">MIGLRTSLAAFALLGAIQSLAQAQGVVPGGWSAQFGYQPLGSSSFIDGSGFGTGSAGYDGAGYGSYPIGGTAYRGFGPLNSPPAMPGSPFGYSNSHVLGLSPGMPQTSIGTDPLLGVIQKSVRRSKRH</sequence>
<name>A0AAU7CTB2_9BACT</name>
<evidence type="ECO:0000313" key="2">
    <source>
        <dbReference type="EMBL" id="XBH08180.1"/>
    </source>
</evidence>
<accession>A0AAU7CTB2</accession>
<evidence type="ECO:0000256" key="1">
    <source>
        <dbReference type="SAM" id="SignalP"/>
    </source>
</evidence>
<dbReference type="EMBL" id="CP155447">
    <property type="protein sequence ID" value="XBH08180.1"/>
    <property type="molecule type" value="Genomic_DNA"/>
</dbReference>
<feature type="signal peptide" evidence="1">
    <location>
        <begin position="1"/>
        <end position="23"/>
    </location>
</feature>
<organism evidence="2">
    <name type="scientific">Singulisphaera sp. Ch08</name>
    <dbReference type="NCBI Taxonomy" id="3120278"/>
    <lineage>
        <taxon>Bacteria</taxon>
        <taxon>Pseudomonadati</taxon>
        <taxon>Planctomycetota</taxon>
        <taxon>Planctomycetia</taxon>
        <taxon>Isosphaerales</taxon>
        <taxon>Isosphaeraceae</taxon>
        <taxon>Singulisphaera</taxon>
    </lineage>
</organism>
<keyword evidence="1" id="KW-0732">Signal</keyword>
<evidence type="ECO:0008006" key="3">
    <source>
        <dbReference type="Google" id="ProtNLM"/>
    </source>
</evidence>